<evidence type="ECO:0000313" key="4">
    <source>
        <dbReference type="Proteomes" id="UP001307849"/>
    </source>
</evidence>
<feature type="domain" description="Nephrocystin 3-like N-terminal" evidence="2">
    <location>
        <begin position="2"/>
        <end position="91"/>
    </location>
</feature>
<dbReference type="AlphaFoldDB" id="A0AAN8NN79"/>
<dbReference type="Pfam" id="PF24883">
    <property type="entry name" value="NPHP3_N"/>
    <property type="match status" value="1"/>
</dbReference>
<evidence type="ECO:0000256" key="1">
    <source>
        <dbReference type="ARBA" id="ARBA00022737"/>
    </source>
</evidence>
<proteinExistence type="predicted"/>
<dbReference type="PANTHER" id="PTHR10039">
    <property type="entry name" value="AMELOGENIN"/>
    <property type="match status" value="1"/>
</dbReference>
<evidence type="ECO:0000259" key="2">
    <source>
        <dbReference type="Pfam" id="PF24883"/>
    </source>
</evidence>
<name>A0AAN8NN79_9PEZI</name>
<keyword evidence="4" id="KW-1185">Reference proteome</keyword>
<dbReference type="PANTHER" id="PTHR10039:SF15">
    <property type="entry name" value="NACHT DOMAIN-CONTAINING PROTEIN"/>
    <property type="match status" value="1"/>
</dbReference>
<evidence type="ECO:0000313" key="3">
    <source>
        <dbReference type="EMBL" id="KAK6513068.1"/>
    </source>
</evidence>
<protein>
    <recommendedName>
        <fullName evidence="2">Nephrocystin 3-like N-terminal domain-containing protein</fullName>
    </recommendedName>
</protein>
<comment type="caution">
    <text evidence="3">The sequence shown here is derived from an EMBL/GenBank/DDBJ whole genome shotgun (WGS) entry which is preliminary data.</text>
</comment>
<accession>A0AAN8NN79</accession>
<organism evidence="3 4">
    <name type="scientific">Arthrobotrys conoides</name>
    <dbReference type="NCBI Taxonomy" id="74498"/>
    <lineage>
        <taxon>Eukaryota</taxon>
        <taxon>Fungi</taxon>
        <taxon>Dikarya</taxon>
        <taxon>Ascomycota</taxon>
        <taxon>Pezizomycotina</taxon>
        <taxon>Orbiliomycetes</taxon>
        <taxon>Orbiliales</taxon>
        <taxon>Orbiliaceae</taxon>
        <taxon>Arthrobotrys</taxon>
    </lineage>
</organism>
<reference evidence="3 4" key="1">
    <citation type="submission" date="2019-10" db="EMBL/GenBank/DDBJ databases">
        <authorList>
            <person name="Palmer J.M."/>
        </authorList>
    </citation>
    <scope>NUCLEOTIDE SEQUENCE [LARGE SCALE GENOMIC DNA]</scope>
    <source>
        <strain evidence="3 4">TWF506</strain>
    </source>
</reference>
<sequence length="241" mass="27748">MLKQLARQQCSLPEDLKELYDSCRSTTGARPTVEKIVTVLSSVVALYSRVFIVVDAIGECQRHPNYCREKLLSTIFHLHAVYGINIFVASRHIKEIIEDFMEQGSSILEVRVDDEDLRLYLDSRINQTNRPMLRNNRETIKQEIVNVFQGIFLLERLHFESVENKTAPKKLKTALERLSTGEGEAAYSIAYAEAMERIDSQNLEFKSLARRVLAWVVCAERPLSQLELRYALAFRAQSRPK</sequence>
<keyword evidence="1" id="KW-0677">Repeat</keyword>
<dbReference type="Proteomes" id="UP001307849">
    <property type="component" value="Unassembled WGS sequence"/>
</dbReference>
<dbReference type="EMBL" id="JAVHJM010000006">
    <property type="protein sequence ID" value="KAK6513068.1"/>
    <property type="molecule type" value="Genomic_DNA"/>
</dbReference>
<dbReference type="InterPro" id="IPR056884">
    <property type="entry name" value="NPHP3-like_N"/>
</dbReference>
<gene>
    <name evidence="3" type="ORF">TWF506_009231</name>
</gene>